<keyword evidence="1" id="KW-0812">Transmembrane</keyword>
<evidence type="ECO:0000256" key="1">
    <source>
        <dbReference type="SAM" id="Phobius"/>
    </source>
</evidence>
<dbReference type="EMBL" id="LT629688">
    <property type="protein sequence ID" value="SDD44075.1"/>
    <property type="molecule type" value="Genomic_DNA"/>
</dbReference>
<dbReference type="RefSeq" id="WP_090591139.1">
    <property type="nucleotide sequence ID" value="NZ_LT629688.1"/>
</dbReference>
<dbReference type="OrthoDB" id="3732757at2"/>
<name>A0A1G6UU37_9ACTN</name>
<reference evidence="3 4" key="1">
    <citation type="submission" date="2016-10" db="EMBL/GenBank/DDBJ databases">
        <authorList>
            <person name="de Groot N.N."/>
        </authorList>
    </citation>
    <scope>NUCLEOTIDE SEQUENCE [LARGE SCALE GENOMIC DNA]</scope>
    <source>
        <strain evidence="3 4">MON 2.2</strain>
    </source>
</reference>
<evidence type="ECO:0000313" key="3">
    <source>
        <dbReference type="EMBL" id="SDD44075.1"/>
    </source>
</evidence>
<accession>A0A1G6UU37</accession>
<proteinExistence type="predicted"/>
<feature type="domain" description="TadE-like" evidence="2">
    <location>
        <begin position="10"/>
        <end position="52"/>
    </location>
</feature>
<sequence length="142" mass="14457">MTRRTRDDRGAVATELVVVIPALVIIIGLLVAGGRIWLARQGVQEAAASAARAASLARGAGEARQAAEGSAAANLDTQGLTCRPAQVVVDTRGYARAPGTEATVGVTVTCTITLADVAVPGLPGSMTLTTRATSALDTFRSR</sequence>
<dbReference type="Pfam" id="PF07811">
    <property type="entry name" value="TadE"/>
    <property type="match status" value="1"/>
</dbReference>
<feature type="transmembrane region" description="Helical" evidence="1">
    <location>
        <begin position="12"/>
        <end position="38"/>
    </location>
</feature>
<organism evidence="3 4">
    <name type="scientific">Auraticoccus monumenti</name>
    <dbReference type="NCBI Taxonomy" id="675864"/>
    <lineage>
        <taxon>Bacteria</taxon>
        <taxon>Bacillati</taxon>
        <taxon>Actinomycetota</taxon>
        <taxon>Actinomycetes</taxon>
        <taxon>Propionibacteriales</taxon>
        <taxon>Propionibacteriaceae</taxon>
        <taxon>Auraticoccus</taxon>
    </lineage>
</organism>
<keyword evidence="1" id="KW-1133">Transmembrane helix</keyword>
<keyword evidence="4" id="KW-1185">Reference proteome</keyword>
<protein>
    <submittedName>
        <fullName evidence="3">TadE-like protein</fullName>
    </submittedName>
</protein>
<evidence type="ECO:0000259" key="2">
    <source>
        <dbReference type="Pfam" id="PF07811"/>
    </source>
</evidence>
<gene>
    <name evidence="3" type="ORF">SAMN04489747_0953</name>
</gene>
<dbReference type="Proteomes" id="UP000198546">
    <property type="component" value="Chromosome i"/>
</dbReference>
<evidence type="ECO:0000313" key="4">
    <source>
        <dbReference type="Proteomes" id="UP000198546"/>
    </source>
</evidence>
<dbReference type="STRING" id="675864.SAMN04489747_0953"/>
<dbReference type="AlphaFoldDB" id="A0A1G6UU37"/>
<dbReference type="InterPro" id="IPR012495">
    <property type="entry name" value="TadE-like_dom"/>
</dbReference>
<keyword evidence="1" id="KW-0472">Membrane</keyword>